<feature type="transmembrane region" description="Helical" evidence="6">
    <location>
        <begin position="798"/>
        <end position="818"/>
    </location>
</feature>
<dbReference type="Pfam" id="PF02653">
    <property type="entry name" value="BPD_transp_2"/>
    <property type="match status" value="2"/>
</dbReference>
<protein>
    <recommendedName>
        <fullName evidence="8">Branched-chain amino acid ABC transporter permease</fullName>
    </recommendedName>
</protein>
<dbReference type="InterPro" id="IPR043428">
    <property type="entry name" value="LivM-like"/>
</dbReference>
<feature type="transmembrane region" description="Helical" evidence="6">
    <location>
        <begin position="122"/>
        <end position="139"/>
    </location>
</feature>
<evidence type="ECO:0008006" key="8">
    <source>
        <dbReference type="Google" id="ProtNLM"/>
    </source>
</evidence>
<feature type="transmembrane region" description="Helical" evidence="6">
    <location>
        <begin position="882"/>
        <end position="902"/>
    </location>
</feature>
<dbReference type="AlphaFoldDB" id="A0A381P5Y1"/>
<keyword evidence="2" id="KW-1003">Cell membrane</keyword>
<evidence type="ECO:0000256" key="2">
    <source>
        <dbReference type="ARBA" id="ARBA00022475"/>
    </source>
</evidence>
<feature type="transmembrane region" description="Helical" evidence="6">
    <location>
        <begin position="348"/>
        <end position="368"/>
    </location>
</feature>
<feature type="transmembrane region" description="Helical" evidence="6">
    <location>
        <begin position="565"/>
        <end position="585"/>
    </location>
</feature>
<organism evidence="7">
    <name type="scientific">marine metagenome</name>
    <dbReference type="NCBI Taxonomy" id="408172"/>
    <lineage>
        <taxon>unclassified sequences</taxon>
        <taxon>metagenomes</taxon>
        <taxon>ecological metagenomes</taxon>
    </lineage>
</organism>
<keyword evidence="3 6" id="KW-0812">Transmembrane</keyword>
<dbReference type="PANTHER" id="PTHR30482:SF1">
    <property type="entry name" value="BRANCHED-CHAIN AMINO ACID TRANSPORT PERMEASE PROTEIN LIVM-RELATED"/>
    <property type="match status" value="1"/>
</dbReference>
<gene>
    <name evidence="7" type="ORF">METZ01_LOCUS15180</name>
</gene>
<proteinExistence type="predicted"/>
<feature type="transmembrane region" description="Helical" evidence="6">
    <location>
        <begin position="850"/>
        <end position="870"/>
    </location>
</feature>
<keyword evidence="5 6" id="KW-0472">Membrane</keyword>
<feature type="transmembrane region" description="Helical" evidence="6">
    <location>
        <begin position="591"/>
        <end position="611"/>
    </location>
</feature>
<name>A0A381P5Y1_9ZZZZ</name>
<evidence type="ECO:0000256" key="1">
    <source>
        <dbReference type="ARBA" id="ARBA00004651"/>
    </source>
</evidence>
<feature type="transmembrane region" description="Helical" evidence="6">
    <location>
        <begin position="525"/>
        <end position="545"/>
    </location>
</feature>
<evidence type="ECO:0000256" key="4">
    <source>
        <dbReference type="ARBA" id="ARBA00022989"/>
    </source>
</evidence>
<evidence type="ECO:0000313" key="7">
    <source>
        <dbReference type="EMBL" id="SUZ62326.1"/>
    </source>
</evidence>
<evidence type="ECO:0000256" key="6">
    <source>
        <dbReference type="SAM" id="Phobius"/>
    </source>
</evidence>
<accession>A0A381P5Y1</accession>
<feature type="transmembrane region" description="Helical" evidence="6">
    <location>
        <begin position="220"/>
        <end position="241"/>
    </location>
</feature>
<reference evidence="7" key="1">
    <citation type="submission" date="2018-05" db="EMBL/GenBank/DDBJ databases">
        <authorList>
            <person name="Lanie J.A."/>
            <person name="Ng W.-L."/>
            <person name="Kazmierczak K.M."/>
            <person name="Andrzejewski T.M."/>
            <person name="Davidsen T.M."/>
            <person name="Wayne K.J."/>
            <person name="Tettelin H."/>
            <person name="Glass J.I."/>
            <person name="Rusch D."/>
            <person name="Podicherti R."/>
            <person name="Tsui H.-C.T."/>
            <person name="Winkler M.E."/>
        </authorList>
    </citation>
    <scope>NUCLEOTIDE SEQUENCE</scope>
</reference>
<feature type="transmembrane region" description="Helical" evidence="6">
    <location>
        <begin position="185"/>
        <end position="208"/>
    </location>
</feature>
<feature type="transmembrane region" description="Helical" evidence="6">
    <location>
        <begin position="289"/>
        <end position="314"/>
    </location>
</feature>
<dbReference type="PANTHER" id="PTHR30482">
    <property type="entry name" value="HIGH-AFFINITY BRANCHED-CHAIN AMINO ACID TRANSPORT SYSTEM PERMEASE"/>
    <property type="match status" value="1"/>
</dbReference>
<feature type="transmembrane region" description="Helical" evidence="6">
    <location>
        <begin position="426"/>
        <end position="444"/>
    </location>
</feature>
<keyword evidence="4 6" id="KW-1133">Transmembrane helix</keyword>
<dbReference type="InterPro" id="IPR001851">
    <property type="entry name" value="ABC_transp_permease"/>
</dbReference>
<feature type="transmembrane region" description="Helical" evidence="6">
    <location>
        <begin position="146"/>
        <end position="165"/>
    </location>
</feature>
<feature type="transmembrane region" description="Helical" evidence="6">
    <location>
        <begin position="745"/>
        <end position="770"/>
    </location>
</feature>
<dbReference type="CDD" id="cd06582">
    <property type="entry name" value="TM_PBP1_LivH_like"/>
    <property type="match status" value="1"/>
</dbReference>
<feature type="transmembrane region" description="Helical" evidence="6">
    <location>
        <begin position="922"/>
        <end position="943"/>
    </location>
</feature>
<feature type="transmembrane region" description="Helical" evidence="6">
    <location>
        <begin position="18"/>
        <end position="45"/>
    </location>
</feature>
<sequence>MNELWLNSLHFSYTQRKLLLAGLFLFDAYLGLAHGMGSIAWSGFFHGDLTWMFQSAELMSGGLLLIHIVFSLVKGRWGMFSFILFFVLLAILIFTTLELLLFSLGKSGTINYNLSAVGLSGFYWAAAYLSVAAGLALTYKVQRFGNFAQAEMMLIGSYVAITLMWSDRFFAISDAPSDDVLNWKLLIWAAIAAFVITGLSGLVIDKIVHRRFRKKSASPQVMMIASLGVAMIIRALLYMRFSAGTFRFVPDLDWRLATSKFSVSTERLQLYIGDRTGLPLMEWAENVTAYGFGYTKVILVVGVLGSVLLLLLLLHRTRLGRRMRAVADNPELAASSGIDVERIHSTSAFLSAGISGLGGALLAGVLPINPELGLSLLLPAFAVIVLGTIGSIPGVIIGALIVGLVRAVSEPFLIGVGNAIERPTMSGYAEVMPFVFLIGVLLLMPRGIGDAMARWHVDRMRRRNALVNTEGGSGVSDNYRSLGKYLPELRFIGIWATNIRDVYASIFERVGEFISNAGLRFKETLRIISLVNAFLAFIAIFLTWIRTRRPSNVIAFQRETARGSWMAFFVLFAILIIVALLLPSASVLTKIMQIARIVSLLGIFSLMAFSLNLHTGITGMTNFGVIFFAGIGAIIVGLLCAPIETNGYGWMPWQATIVAVCVSAIAGWLLAYPTARLRMDYFAIVTISLGEILRITLQSEPLLRAGTVTSAIGISQYVRPLERWWDSGVSETVGGWFGLSGVAPYVLLLAVISLVVVLAVWWLLGTVIASPWGRILRSIREDEEVSQHHGHNILTHKAMSLALGAAIAGLAGALWAWLNTGIFPEFMNPVRSTFLVWAAFIVGGRGNNRGMVIGAFLIVIVEFFFNVMVVARGSASLPFHGFVSLLDNVFEWLVVDLGGYFWSNLSITEVFSKDVIVNLSYLKLALIGLVIVVALQVASKGLLPEIPSRPIPSNDLRRRDKGVDQ</sequence>
<dbReference type="GO" id="GO:0015658">
    <property type="term" value="F:branched-chain amino acid transmembrane transporter activity"/>
    <property type="evidence" value="ECO:0007669"/>
    <property type="project" value="InterPro"/>
</dbReference>
<evidence type="ECO:0000256" key="5">
    <source>
        <dbReference type="ARBA" id="ARBA00023136"/>
    </source>
</evidence>
<feature type="transmembrane region" description="Helical" evidence="6">
    <location>
        <begin position="623"/>
        <end position="644"/>
    </location>
</feature>
<dbReference type="GO" id="GO:0005886">
    <property type="term" value="C:plasma membrane"/>
    <property type="evidence" value="ECO:0007669"/>
    <property type="project" value="UniProtKB-SubCell"/>
</dbReference>
<feature type="transmembrane region" description="Helical" evidence="6">
    <location>
        <begin position="51"/>
        <end position="73"/>
    </location>
</feature>
<feature type="transmembrane region" description="Helical" evidence="6">
    <location>
        <begin position="380"/>
        <end position="405"/>
    </location>
</feature>
<dbReference type="EMBL" id="UINC01000863">
    <property type="protein sequence ID" value="SUZ62326.1"/>
    <property type="molecule type" value="Genomic_DNA"/>
</dbReference>
<dbReference type="CDD" id="cd06581">
    <property type="entry name" value="TM_PBP1_LivM_like"/>
    <property type="match status" value="1"/>
</dbReference>
<evidence type="ECO:0000256" key="3">
    <source>
        <dbReference type="ARBA" id="ARBA00022692"/>
    </source>
</evidence>
<feature type="transmembrane region" description="Helical" evidence="6">
    <location>
        <begin position="80"/>
        <end position="102"/>
    </location>
</feature>
<feature type="transmembrane region" description="Helical" evidence="6">
    <location>
        <begin position="650"/>
        <end position="672"/>
    </location>
</feature>
<comment type="subcellular location">
    <subcellularLocation>
        <location evidence="1">Cell membrane</location>
        <topology evidence="1">Multi-pass membrane protein</topology>
    </subcellularLocation>
</comment>